<keyword evidence="2" id="KW-1133">Transmembrane helix</keyword>
<feature type="compositionally biased region" description="Basic and acidic residues" evidence="1">
    <location>
        <begin position="67"/>
        <end position="95"/>
    </location>
</feature>
<name>A0AAY4BN52_9TELE</name>
<reference evidence="3" key="2">
    <citation type="submission" date="2025-09" db="UniProtKB">
        <authorList>
            <consortium name="Ensembl"/>
        </authorList>
    </citation>
    <scope>IDENTIFICATION</scope>
</reference>
<accession>A0AAY4BN52</accession>
<sequence>HVNTDFLVSGRNPDTRTRSEILSFGDMAWGATPELLLLLAAAAATAVAALTCVVRRRRRTEGSYQPSHEEQKQARRHGVERPGLELPLPKEERLI</sequence>
<keyword evidence="2" id="KW-0472">Membrane</keyword>
<evidence type="ECO:0000313" key="3">
    <source>
        <dbReference type="Ensembl" id="ENSDCDP00010021536.1"/>
    </source>
</evidence>
<protein>
    <submittedName>
        <fullName evidence="3">Uncharacterized protein</fullName>
    </submittedName>
</protein>
<dbReference type="AlphaFoldDB" id="A0AAY4BN52"/>
<keyword evidence="4" id="KW-1185">Reference proteome</keyword>
<dbReference type="Proteomes" id="UP000694580">
    <property type="component" value="Unplaced"/>
</dbReference>
<evidence type="ECO:0000256" key="2">
    <source>
        <dbReference type="SAM" id="Phobius"/>
    </source>
</evidence>
<organism evidence="3 4">
    <name type="scientific">Denticeps clupeoides</name>
    <name type="common">denticle herring</name>
    <dbReference type="NCBI Taxonomy" id="299321"/>
    <lineage>
        <taxon>Eukaryota</taxon>
        <taxon>Metazoa</taxon>
        <taxon>Chordata</taxon>
        <taxon>Craniata</taxon>
        <taxon>Vertebrata</taxon>
        <taxon>Euteleostomi</taxon>
        <taxon>Actinopterygii</taxon>
        <taxon>Neopterygii</taxon>
        <taxon>Teleostei</taxon>
        <taxon>Clupei</taxon>
        <taxon>Clupeiformes</taxon>
        <taxon>Denticipitoidei</taxon>
        <taxon>Denticipitidae</taxon>
        <taxon>Denticeps</taxon>
    </lineage>
</organism>
<reference evidence="3" key="1">
    <citation type="submission" date="2025-08" db="UniProtKB">
        <authorList>
            <consortium name="Ensembl"/>
        </authorList>
    </citation>
    <scope>IDENTIFICATION</scope>
</reference>
<proteinExistence type="predicted"/>
<dbReference type="Ensembl" id="ENSDCDT00010023644.1">
    <property type="protein sequence ID" value="ENSDCDP00010021536.1"/>
    <property type="gene ID" value="ENSDCDG00010010577.1"/>
</dbReference>
<dbReference type="GeneTree" id="ENSGT00940000176019"/>
<feature type="region of interest" description="Disordered" evidence="1">
    <location>
        <begin position="59"/>
        <end position="95"/>
    </location>
</feature>
<evidence type="ECO:0000313" key="4">
    <source>
        <dbReference type="Proteomes" id="UP000694580"/>
    </source>
</evidence>
<feature type="transmembrane region" description="Helical" evidence="2">
    <location>
        <begin position="35"/>
        <end position="54"/>
    </location>
</feature>
<evidence type="ECO:0000256" key="1">
    <source>
        <dbReference type="SAM" id="MobiDB-lite"/>
    </source>
</evidence>
<keyword evidence="2" id="KW-0812">Transmembrane</keyword>